<evidence type="ECO:0000313" key="10">
    <source>
        <dbReference type="EMBL" id="MDP9821724.1"/>
    </source>
</evidence>
<evidence type="ECO:0000256" key="6">
    <source>
        <dbReference type="ARBA" id="ARBA00023143"/>
    </source>
</evidence>
<keyword evidence="10" id="KW-0969">Cilium</keyword>
<evidence type="ECO:0000256" key="5">
    <source>
        <dbReference type="ARBA" id="ARBA00022525"/>
    </source>
</evidence>
<comment type="similarity">
    <text evidence="3">Belongs to the flagella basal body rod proteins family.</text>
</comment>
<evidence type="ECO:0000259" key="8">
    <source>
        <dbReference type="Pfam" id="PF06429"/>
    </source>
</evidence>
<keyword evidence="5" id="KW-0964">Secreted</keyword>
<dbReference type="SUPFAM" id="SSF64518">
    <property type="entry name" value="Phase 1 flagellin"/>
    <property type="match status" value="1"/>
</dbReference>
<protein>
    <recommendedName>
        <fullName evidence="4">Flagellar hook-associated protein 1</fullName>
    </recommendedName>
</protein>
<keyword evidence="10" id="KW-0966">Cell projection</keyword>
<dbReference type="InterPro" id="IPR002371">
    <property type="entry name" value="FlgK"/>
</dbReference>
<evidence type="ECO:0000256" key="1">
    <source>
        <dbReference type="ARBA" id="ARBA00004365"/>
    </source>
</evidence>
<accession>A0ABT9NMS8</accession>
<dbReference type="EMBL" id="JAUSQM010000001">
    <property type="protein sequence ID" value="MDP9821724.1"/>
    <property type="molecule type" value="Genomic_DNA"/>
</dbReference>
<gene>
    <name evidence="10" type="ORF">J2S59_001533</name>
</gene>
<name>A0ABT9NMS8_9ACTN</name>
<evidence type="ECO:0000256" key="4">
    <source>
        <dbReference type="ARBA" id="ARBA00016244"/>
    </source>
</evidence>
<dbReference type="Pfam" id="PF22638">
    <property type="entry name" value="FlgK_D1"/>
    <property type="match status" value="1"/>
</dbReference>
<evidence type="ECO:0000256" key="2">
    <source>
        <dbReference type="ARBA" id="ARBA00004613"/>
    </source>
</evidence>
<evidence type="ECO:0000256" key="3">
    <source>
        <dbReference type="ARBA" id="ARBA00009677"/>
    </source>
</evidence>
<dbReference type="InterPro" id="IPR053927">
    <property type="entry name" value="FlgK_helical"/>
</dbReference>
<dbReference type="RefSeq" id="WP_068116955.1">
    <property type="nucleotide sequence ID" value="NZ_CCXJ01000057.1"/>
</dbReference>
<feature type="domain" description="Flagellar basal-body/hook protein C-terminal" evidence="8">
    <location>
        <begin position="416"/>
        <end position="452"/>
    </location>
</feature>
<dbReference type="NCBIfam" id="TIGR02492">
    <property type="entry name" value="flgK_ends"/>
    <property type="match status" value="1"/>
</dbReference>
<proteinExistence type="inferred from homology"/>
<evidence type="ECO:0000259" key="9">
    <source>
        <dbReference type="Pfam" id="PF22638"/>
    </source>
</evidence>
<feature type="domain" description="Flagellar hook-associated protein FlgK helical" evidence="9">
    <location>
        <begin position="99"/>
        <end position="329"/>
    </location>
</feature>
<evidence type="ECO:0000259" key="7">
    <source>
        <dbReference type="Pfam" id="PF00460"/>
    </source>
</evidence>
<feature type="domain" description="Flagellar basal body rod protein N-terminal" evidence="7">
    <location>
        <begin position="7"/>
        <end position="37"/>
    </location>
</feature>
<dbReference type="Proteomes" id="UP001240447">
    <property type="component" value="Unassembled WGS sequence"/>
</dbReference>
<comment type="subcellular location">
    <subcellularLocation>
        <location evidence="1">Bacterial flagellum</location>
    </subcellularLocation>
    <subcellularLocation>
        <location evidence="2">Secreted</location>
    </subcellularLocation>
</comment>
<dbReference type="Pfam" id="PF00460">
    <property type="entry name" value="Flg_bb_rod"/>
    <property type="match status" value="1"/>
</dbReference>
<dbReference type="PANTHER" id="PTHR30033:SF1">
    <property type="entry name" value="FLAGELLAR HOOK-ASSOCIATED PROTEIN 1"/>
    <property type="match status" value="1"/>
</dbReference>
<organism evidence="10 11">
    <name type="scientific">Nocardioides massiliensis</name>
    <dbReference type="NCBI Taxonomy" id="1325935"/>
    <lineage>
        <taxon>Bacteria</taxon>
        <taxon>Bacillati</taxon>
        <taxon>Actinomycetota</taxon>
        <taxon>Actinomycetes</taxon>
        <taxon>Propionibacteriales</taxon>
        <taxon>Nocardioidaceae</taxon>
        <taxon>Nocardioides</taxon>
    </lineage>
</organism>
<reference evidence="10 11" key="1">
    <citation type="submission" date="2023-07" db="EMBL/GenBank/DDBJ databases">
        <title>Sequencing the genomes of 1000 actinobacteria strains.</title>
        <authorList>
            <person name="Klenk H.-P."/>
        </authorList>
    </citation>
    <scope>NUCLEOTIDE SEQUENCE [LARGE SCALE GENOMIC DNA]</scope>
    <source>
        <strain evidence="10 11">GD13</strain>
    </source>
</reference>
<keyword evidence="10" id="KW-0282">Flagellum</keyword>
<dbReference type="InterPro" id="IPR001444">
    <property type="entry name" value="Flag_bb_rod_N"/>
</dbReference>
<sequence>MTSFSSLNTALSALRYQQLGMDVASSNIANVGTEGYTRRRIEGETVGAPSQPALWSRYEGVGDGVRVGAVGRMADLFLDARSRQEHGKQSFLDTRRAVLERVETGIGEPGENGVAAAMTAFRTAWGDVANNPSNGAARTQLLARAENLAHALSLQARNVTNEMDGQRLRVGDFGTEVQTLITDLADTNRSIAVARLNGSADGVLLDNRDRLALRISQLTGATAAVNPQGGLDVTLGSAVLVAGQQVGTITVDGSGSPVQVTVTDVHGTSHSLAAGEVSGELGATIELLDTTLPGYLAGLDAVAQQFADEVNAQHGEGYDAAGNPGPPLFTYTAGAPAASLAVGFTDPDRVAASGIAGGPNRDGTNAHELGSLRGGEAAYQQLVNGFGSTVASVKRLAANQRVLTSQIDTSRDQLGGVSTDEEMLAMLTHQRAYEAAARVITVVDSVLDTLINRTGLLR</sequence>
<dbReference type="Pfam" id="PF06429">
    <property type="entry name" value="Flg_bbr_C"/>
    <property type="match status" value="1"/>
</dbReference>
<keyword evidence="11" id="KW-1185">Reference proteome</keyword>
<dbReference type="PANTHER" id="PTHR30033">
    <property type="entry name" value="FLAGELLAR HOOK-ASSOCIATED PROTEIN 1"/>
    <property type="match status" value="1"/>
</dbReference>
<dbReference type="InterPro" id="IPR010930">
    <property type="entry name" value="Flg_bb/hook_C_dom"/>
</dbReference>
<keyword evidence="6" id="KW-0975">Bacterial flagellum</keyword>
<comment type="caution">
    <text evidence="10">The sequence shown here is derived from an EMBL/GenBank/DDBJ whole genome shotgun (WGS) entry which is preliminary data.</text>
</comment>
<evidence type="ECO:0000313" key="11">
    <source>
        <dbReference type="Proteomes" id="UP001240447"/>
    </source>
</evidence>